<dbReference type="GeneID" id="54453521"/>
<sequence length="179" mass="19458">MPPRTPSVLRSLRHPSNSPIGLFFCPSCSAWRFSWPLATPRTRARPQLHAFRAPAHLRHASSLASTTAINAPLDVPPRFQELHQALDGLGKAAAAANYVNISRLQLALRGLEGGDAVVRVAVLGIGGQKHARKMARLLLADPLGGEGAWEKRVERAEFEGRGLLLRFGMLPGWLFESGC</sequence>
<evidence type="ECO:0000313" key="3">
    <source>
        <dbReference type="RefSeq" id="XP_033583265.1"/>
    </source>
</evidence>
<reference evidence="3" key="2">
    <citation type="submission" date="2020-04" db="EMBL/GenBank/DDBJ databases">
        <authorList>
            <consortium name="NCBI Genome Project"/>
        </authorList>
    </citation>
    <scope>NUCLEOTIDE SEQUENCE</scope>
    <source>
        <strain evidence="3">CBS 304.34</strain>
    </source>
</reference>
<dbReference type="OrthoDB" id="5593063at2759"/>
<protein>
    <submittedName>
        <fullName evidence="1 3">Uncharacterized protein</fullName>
    </submittedName>
</protein>
<gene>
    <name evidence="1 3" type="ORF">BDZ99DRAFT_133273</name>
</gene>
<dbReference type="RefSeq" id="XP_033583265.1">
    <property type="nucleotide sequence ID" value="XM_033712628.1"/>
</dbReference>
<dbReference type="EMBL" id="MU003693">
    <property type="protein sequence ID" value="KAF2816301.1"/>
    <property type="molecule type" value="Genomic_DNA"/>
</dbReference>
<proteinExistence type="predicted"/>
<dbReference type="Proteomes" id="UP000504636">
    <property type="component" value="Unplaced"/>
</dbReference>
<organism evidence="1">
    <name type="scientific">Mytilinidion resinicola</name>
    <dbReference type="NCBI Taxonomy" id="574789"/>
    <lineage>
        <taxon>Eukaryota</taxon>
        <taxon>Fungi</taxon>
        <taxon>Dikarya</taxon>
        <taxon>Ascomycota</taxon>
        <taxon>Pezizomycotina</taxon>
        <taxon>Dothideomycetes</taxon>
        <taxon>Pleosporomycetidae</taxon>
        <taxon>Mytilinidiales</taxon>
        <taxon>Mytilinidiaceae</taxon>
        <taxon>Mytilinidion</taxon>
    </lineage>
</organism>
<name>A0A6A6Z598_9PEZI</name>
<evidence type="ECO:0000313" key="2">
    <source>
        <dbReference type="Proteomes" id="UP000504636"/>
    </source>
</evidence>
<dbReference type="Pfam" id="PF23867">
    <property type="entry name" value="Mmc1_N"/>
    <property type="match status" value="1"/>
</dbReference>
<reference evidence="1 3" key="1">
    <citation type="journal article" date="2020" name="Stud. Mycol.">
        <title>101 Dothideomycetes genomes: a test case for predicting lifestyles and emergence of pathogens.</title>
        <authorList>
            <person name="Haridas S."/>
            <person name="Albert R."/>
            <person name="Binder M."/>
            <person name="Bloem J."/>
            <person name="Labutti K."/>
            <person name="Salamov A."/>
            <person name="Andreopoulos B."/>
            <person name="Baker S."/>
            <person name="Barry K."/>
            <person name="Bills G."/>
            <person name="Bluhm B."/>
            <person name="Cannon C."/>
            <person name="Castanera R."/>
            <person name="Culley D."/>
            <person name="Daum C."/>
            <person name="Ezra D."/>
            <person name="Gonzalez J."/>
            <person name="Henrissat B."/>
            <person name="Kuo A."/>
            <person name="Liang C."/>
            <person name="Lipzen A."/>
            <person name="Lutzoni F."/>
            <person name="Magnuson J."/>
            <person name="Mondo S."/>
            <person name="Nolan M."/>
            <person name="Ohm R."/>
            <person name="Pangilinan J."/>
            <person name="Park H.-J."/>
            <person name="Ramirez L."/>
            <person name="Alfaro M."/>
            <person name="Sun H."/>
            <person name="Tritt A."/>
            <person name="Yoshinaga Y."/>
            <person name="Zwiers L.-H."/>
            <person name="Turgeon B."/>
            <person name="Goodwin S."/>
            <person name="Spatafora J."/>
            <person name="Crous P."/>
            <person name="Grigoriev I."/>
        </authorList>
    </citation>
    <scope>NUCLEOTIDE SEQUENCE</scope>
    <source>
        <strain evidence="1 3">CBS 304.34</strain>
    </source>
</reference>
<keyword evidence="2" id="KW-1185">Reference proteome</keyword>
<accession>A0A6A6Z598</accession>
<evidence type="ECO:0000313" key="1">
    <source>
        <dbReference type="EMBL" id="KAF2816301.1"/>
    </source>
</evidence>
<reference evidence="3" key="3">
    <citation type="submission" date="2025-04" db="UniProtKB">
        <authorList>
            <consortium name="RefSeq"/>
        </authorList>
    </citation>
    <scope>IDENTIFICATION</scope>
    <source>
        <strain evidence="3">CBS 304.34</strain>
    </source>
</reference>
<dbReference type="AlphaFoldDB" id="A0A6A6Z598"/>